<gene>
    <name evidence="2" type="ORF">BCAL_2272</name>
</gene>
<reference evidence="2 3" key="1">
    <citation type="submission" date="2014-03" db="EMBL/GenBank/DDBJ databases">
        <title>Genomics of Bifidobacteria.</title>
        <authorList>
            <person name="Ventura M."/>
            <person name="Milani C."/>
            <person name="Lugli G.A."/>
        </authorList>
    </citation>
    <scope>NUCLEOTIDE SEQUENCE [LARGE SCALE GENOMIC DNA]</scope>
    <source>
        <strain evidence="2 3">DSM 23973</strain>
    </source>
</reference>
<evidence type="ECO:0000313" key="3">
    <source>
        <dbReference type="Proteomes" id="UP000029072"/>
    </source>
</evidence>
<feature type="region of interest" description="Disordered" evidence="1">
    <location>
        <begin position="1"/>
        <end position="43"/>
    </location>
</feature>
<accession>A0A087A5W9</accession>
<proteinExistence type="predicted"/>
<name>A0A087A5W9_9BIFI</name>
<feature type="compositionally biased region" description="Basic and acidic residues" evidence="1">
    <location>
        <begin position="1"/>
        <end position="17"/>
    </location>
</feature>
<sequence>MTLKTKKNENILKEGHSHKTPPQFNPTKGTHPKQAGLQRTGNH</sequence>
<comment type="caution">
    <text evidence="2">The sequence shown here is derived from an EMBL/GenBank/DDBJ whole genome shotgun (WGS) entry which is preliminary data.</text>
</comment>
<evidence type="ECO:0000313" key="2">
    <source>
        <dbReference type="EMBL" id="KFI54169.1"/>
    </source>
</evidence>
<protein>
    <submittedName>
        <fullName evidence="2">Uncharacterized protein</fullName>
    </submittedName>
</protein>
<organism evidence="2 3">
    <name type="scientific">Bifidobacterium callitrichos DSM 23973</name>
    <dbReference type="NCBI Taxonomy" id="1437609"/>
    <lineage>
        <taxon>Bacteria</taxon>
        <taxon>Bacillati</taxon>
        <taxon>Actinomycetota</taxon>
        <taxon>Actinomycetes</taxon>
        <taxon>Bifidobacteriales</taxon>
        <taxon>Bifidobacteriaceae</taxon>
        <taxon>Bifidobacterium</taxon>
    </lineage>
</organism>
<dbReference type="AlphaFoldDB" id="A0A087A5W9"/>
<dbReference type="EMBL" id="JGYS01000010">
    <property type="protein sequence ID" value="KFI54169.1"/>
    <property type="molecule type" value="Genomic_DNA"/>
</dbReference>
<dbReference type="Proteomes" id="UP000029072">
    <property type="component" value="Unassembled WGS sequence"/>
</dbReference>
<evidence type="ECO:0000256" key="1">
    <source>
        <dbReference type="SAM" id="MobiDB-lite"/>
    </source>
</evidence>